<evidence type="ECO:0000256" key="3">
    <source>
        <dbReference type="ARBA" id="ARBA00023015"/>
    </source>
</evidence>
<keyword evidence="1 6" id="KW-0597">Phosphoprotein</keyword>
<dbReference type="GO" id="GO:0000976">
    <property type="term" value="F:transcription cis-regulatory region binding"/>
    <property type="evidence" value="ECO:0007669"/>
    <property type="project" value="TreeGrafter"/>
</dbReference>
<evidence type="ECO:0000256" key="2">
    <source>
        <dbReference type="ARBA" id="ARBA00023012"/>
    </source>
</evidence>
<sequence length="133" mass="14514">MTSAEPNQTILVVDDNLDNVEILRAFLESRGYVIAEASDGRSALAKMETVKPALVLLDVMMPGMDGWQVCRAIKNHPDFGGTTKVVMVTAKGAFEDKFEGLRSGADDYVVKPVDFKDLLEKVQRNLAARGGRA</sequence>
<evidence type="ECO:0000256" key="6">
    <source>
        <dbReference type="PROSITE-ProRule" id="PRU00169"/>
    </source>
</evidence>
<evidence type="ECO:0000259" key="7">
    <source>
        <dbReference type="PROSITE" id="PS50110"/>
    </source>
</evidence>
<evidence type="ECO:0000256" key="1">
    <source>
        <dbReference type="ARBA" id="ARBA00022553"/>
    </source>
</evidence>
<accession>A0A6J4MFQ6</accession>
<dbReference type="InterPro" id="IPR011006">
    <property type="entry name" value="CheY-like_superfamily"/>
</dbReference>
<keyword evidence="2" id="KW-0902">Two-component regulatory system</keyword>
<dbReference type="GO" id="GO:0006355">
    <property type="term" value="P:regulation of DNA-templated transcription"/>
    <property type="evidence" value="ECO:0007669"/>
    <property type="project" value="TreeGrafter"/>
</dbReference>
<protein>
    <recommendedName>
        <fullName evidence="7">Response regulatory domain-containing protein</fullName>
    </recommendedName>
</protein>
<dbReference type="InterPro" id="IPR039420">
    <property type="entry name" value="WalR-like"/>
</dbReference>
<reference evidence="8" key="1">
    <citation type="submission" date="2020-02" db="EMBL/GenBank/DDBJ databases">
        <authorList>
            <person name="Meier V. D."/>
        </authorList>
    </citation>
    <scope>NUCLEOTIDE SEQUENCE</scope>
    <source>
        <strain evidence="8">AVDCRST_MAG68</strain>
    </source>
</reference>
<dbReference type="Gene3D" id="3.40.50.2300">
    <property type="match status" value="1"/>
</dbReference>
<keyword evidence="4" id="KW-0238">DNA-binding</keyword>
<keyword evidence="5" id="KW-0804">Transcription</keyword>
<gene>
    <name evidence="8" type="ORF">AVDCRST_MAG68-4081</name>
</gene>
<evidence type="ECO:0000313" key="8">
    <source>
        <dbReference type="EMBL" id="CAA9356841.1"/>
    </source>
</evidence>
<dbReference type="AlphaFoldDB" id="A0A6J4MFQ6"/>
<keyword evidence="3" id="KW-0805">Transcription regulation</keyword>
<evidence type="ECO:0000256" key="5">
    <source>
        <dbReference type="ARBA" id="ARBA00023163"/>
    </source>
</evidence>
<feature type="domain" description="Response regulatory" evidence="7">
    <location>
        <begin position="9"/>
        <end position="126"/>
    </location>
</feature>
<dbReference type="PROSITE" id="PS50110">
    <property type="entry name" value="RESPONSE_REGULATORY"/>
    <property type="match status" value="1"/>
</dbReference>
<organism evidence="8">
    <name type="scientific">uncultured Gemmatimonadota bacterium</name>
    <dbReference type="NCBI Taxonomy" id="203437"/>
    <lineage>
        <taxon>Bacteria</taxon>
        <taxon>Pseudomonadati</taxon>
        <taxon>Gemmatimonadota</taxon>
        <taxon>environmental samples</taxon>
    </lineage>
</organism>
<dbReference type="Pfam" id="PF00072">
    <property type="entry name" value="Response_reg"/>
    <property type="match status" value="1"/>
</dbReference>
<dbReference type="GO" id="GO:0032993">
    <property type="term" value="C:protein-DNA complex"/>
    <property type="evidence" value="ECO:0007669"/>
    <property type="project" value="TreeGrafter"/>
</dbReference>
<proteinExistence type="predicted"/>
<evidence type="ECO:0000256" key="4">
    <source>
        <dbReference type="ARBA" id="ARBA00023125"/>
    </source>
</evidence>
<dbReference type="FunFam" id="3.40.50.2300:FF:000001">
    <property type="entry name" value="DNA-binding response regulator PhoB"/>
    <property type="match status" value="1"/>
</dbReference>
<dbReference type="SUPFAM" id="SSF52172">
    <property type="entry name" value="CheY-like"/>
    <property type="match status" value="1"/>
</dbReference>
<name>A0A6J4MFQ6_9BACT</name>
<dbReference type="InterPro" id="IPR001789">
    <property type="entry name" value="Sig_transdc_resp-reg_receiver"/>
</dbReference>
<dbReference type="SMART" id="SM00448">
    <property type="entry name" value="REC"/>
    <property type="match status" value="1"/>
</dbReference>
<dbReference type="GO" id="GO:0005829">
    <property type="term" value="C:cytosol"/>
    <property type="evidence" value="ECO:0007669"/>
    <property type="project" value="TreeGrafter"/>
</dbReference>
<dbReference type="GO" id="GO:0000156">
    <property type="term" value="F:phosphorelay response regulator activity"/>
    <property type="evidence" value="ECO:0007669"/>
    <property type="project" value="TreeGrafter"/>
</dbReference>
<dbReference type="PANTHER" id="PTHR48111">
    <property type="entry name" value="REGULATOR OF RPOS"/>
    <property type="match status" value="1"/>
</dbReference>
<feature type="modified residue" description="4-aspartylphosphate" evidence="6">
    <location>
        <position position="58"/>
    </location>
</feature>
<dbReference type="EMBL" id="CADCTW010000188">
    <property type="protein sequence ID" value="CAA9356841.1"/>
    <property type="molecule type" value="Genomic_DNA"/>
</dbReference>
<dbReference type="PANTHER" id="PTHR48111:SF1">
    <property type="entry name" value="TWO-COMPONENT RESPONSE REGULATOR ORR33"/>
    <property type="match status" value="1"/>
</dbReference>